<reference evidence="3" key="1">
    <citation type="journal article" date="2019" name="Int. J. Syst. Evol. Microbiol.">
        <title>The Global Catalogue of Microorganisms (GCM) 10K type strain sequencing project: providing services to taxonomists for standard genome sequencing and annotation.</title>
        <authorList>
            <consortium name="The Broad Institute Genomics Platform"/>
            <consortium name="The Broad Institute Genome Sequencing Center for Infectious Disease"/>
            <person name="Wu L."/>
            <person name="Ma J."/>
        </authorList>
    </citation>
    <scope>NUCLEOTIDE SEQUENCE [LARGE SCALE GENOMIC DNA]</scope>
    <source>
        <strain evidence="3">NBRC 102520</strain>
    </source>
</reference>
<proteinExistence type="predicted"/>
<keyword evidence="1" id="KW-1133">Transmembrane helix</keyword>
<evidence type="ECO:0000313" key="2">
    <source>
        <dbReference type="EMBL" id="GLR91816.1"/>
    </source>
</evidence>
<feature type="transmembrane region" description="Helical" evidence="1">
    <location>
        <begin position="21"/>
        <end position="40"/>
    </location>
</feature>
<protein>
    <submittedName>
        <fullName evidence="2">Uncharacterized protein</fullName>
    </submittedName>
</protein>
<gene>
    <name evidence="2" type="ORF">GCM10007857_85340</name>
</gene>
<accession>A0ABQ6BE58</accession>
<dbReference type="EMBL" id="BSOW01000055">
    <property type="protein sequence ID" value="GLR91816.1"/>
    <property type="molecule type" value="Genomic_DNA"/>
</dbReference>
<keyword evidence="1" id="KW-0472">Membrane</keyword>
<name>A0ABQ6BE58_9BRAD</name>
<sequence>MIAPHASWTNRNAPWRDSFGMLALLSMLIATPALLMICLLEPELVLPALSILLFLGATIAALLARTDSEKVTLQNVTLWDIAGAFTMMGCAAAIFSEPDQVALFFEPLTRD</sequence>
<organism evidence="2 3">
    <name type="scientific">Bradyrhizobium iriomotense</name>
    <dbReference type="NCBI Taxonomy" id="441950"/>
    <lineage>
        <taxon>Bacteria</taxon>
        <taxon>Pseudomonadati</taxon>
        <taxon>Pseudomonadota</taxon>
        <taxon>Alphaproteobacteria</taxon>
        <taxon>Hyphomicrobiales</taxon>
        <taxon>Nitrobacteraceae</taxon>
        <taxon>Bradyrhizobium</taxon>
    </lineage>
</organism>
<dbReference type="Proteomes" id="UP001156905">
    <property type="component" value="Unassembled WGS sequence"/>
</dbReference>
<keyword evidence="1" id="KW-0812">Transmembrane</keyword>
<feature type="transmembrane region" description="Helical" evidence="1">
    <location>
        <begin position="76"/>
        <end position="95"/>
    </location>
</feature>
<feature type="transmembrane region" description="Helical" evidence="1">
    <location>
        <begin position="46"/>
        <end position="64"/>
    </location>
</feature>
<comment type="caution">
    <text evidence="2">The sequence shown here is derived from an EMBL/GenBank/DDBJ whole genome shotgun (WGS) entry which is preliminary data.</text>
</comment>
<evidence type="ECO:0000313" key="3">
    <source>
        <dbReference type="Proteomes" id="UP001156905"/>
    </source>
</evidence>
<keyword evidence="3" id="KW-1185">Reference proteome</keyword>
<evidence type="ECO:0000256" key="1">
    <source>
        <dbReference type="SAM" id="Phobius"/>
    </source>
</evidence>